<evidence type="ECO:0000256" key="1">
    <source>
        <dbReference type="ARBA" id="ARBA00004648"/>
    </source>
</evidence>
<comment type="subcellular location">
    <subcellularLocation>
        <location evidence="1 12">Endoplasmic reticulum membrane</location>
        <topology evidence="1 12">Single-pass type II membrane protein</topology>
    </subcellularLocation>
</comment>
<dbReference type="InterPro" id="IPR012341">
    <property type="entry name" value="6hp_glycosidase-like_sf"/>
</dbReference>
<evidence type="ECO:0000256" key="12">
    <source>
        <dbReference type="RuleBase" id="RU368089"/>
    </source>
</evidence>
<dbReference type="GO" id="GO:0006487">
    <property type="term" value="P:protein N-linked glycosylation"/>
    <property type="evidence" value="ECO:0007669"/>
    <property type="project" value="UniProtKB-UniRule"/>
</dbReference>
<keyword evidence="3 12" id="KW-0812">Transmembrane</keyword>
<evidence type="ECO:0000256" key="7">
    <source>
        <dbReference type="ARBA" id="ARBA00022989"/>
    </source>
</evidence>
<dbReference type="Pfam" id="PF16923">
    <property type="entry name" value="Glyco_hydro_63N"/>
    <property type="match status" value="1"/>
</dbReference>
<evidence type="ECO:0000256" key="6">
    <source>
        <dbReference type="ARBA" id="ARBA00022968"/>
    </source>
</evidence>
<evidence type="ECO:0000256" key="11">
    <source>
        <dbReference type="ARBA" id="ARBA00038888"/>
    </source>
</evidence>
<protein>
    <recommendedName>
        <fullName evidence="11 12">Mannosyl-oligosaccharide glucosidase</fullName>
        <ecNumber evidence="11 12">3.2.1.106</ecNumber>
    </recommendedName>
</protein>
<dbReference type="EC" id="3.2.1.106" evidence="11 12"/>
<dbReference type="Pfam" id="PF03200">
    <property type="entry name" value="Glyco_hydro_63"/>
    <property type="match status" value="1"/>
</dbReference>
<keyword evidence="8 12" id="KW-0472">Membrane</keyword>
<evidence type="ECO:0000256" key="9">
    <source>
        <dbReference type="ARBA" id="ARBA00023180"/>
    </source>
</evidence>
<keyword evidence="16" id="KW-1185">Reference proteome</keyword>
<dbReference type="InterPro" id="IPR038518">
    <property type="entry name" value="Glyco_hydro_63N_sf"/>
</dbReference>
<dbReference type="WBParaSite" id="ALUE_0001405201-mRNA-1">
    <property type="protein sequence ID" value="ALUE_0001405201-mRNA-1"/>
    <property type="gene ID" value="ALUE_0001405201"/>
</dbReference>
<evidence type="ECO:0000313" key="17">
    <source>
        <dbReference type="WBParaSite" id="ALUE_0001405201-mRNA-1"/>
    </source>
</evidence>
<dbReference type="PANTHER" id="PTHR10412">
    <property type="entry name" value="MANNOSYL-OLIGOSACCHARIDE GLUCOSIDASE"/>
    <property type="match status" value="1"/>
</dbReference>
<evidence type="ECO:0000259" key="14">
    <source>
        <dbReference type="Pfam" id="PF03200"/>
    </source>
</evidence>
<keyword evidence="5 12" id="KW-0256">Endoplasmic reticulum</keyword>
<dbReference type="Gene3D" id="2.70.98.110">
    <property type="entry name" value="Glycosyl hydrolase family 63, N-terminal domain"/>
    <property type="match status" value="1"/>
</dbReference>
<dbReference type="GO" id="GO:0004573">
    <property type="term" value="F:Glc3Man9GlcNAc2 oligosaccharide glucosidase activity"/>
    <property type="evidence" value="ECO:0007669"/>
    <property type="project" value="UniProtKB-UniRule"/>
</dbReference>
<evidence type="ECO:0000256" key="8">
    <source>
        <dbReference type="ARBA" id="ARBA00023136"/>
    </source>
</evidence>
<sequence>MGRTRGTSKPIGNAEKKAKQESVLWRMFTVTVLMVFVAIGMQYYYHNYIYLPGLITKKTDLPKLELNLDVRTWGTYRSHVYFGLRTPHPDSPLFGLIWYEQPRSNVIVPPVRHWCNQNVGIKSYGWTLADGRTFGKQIIHDASFDLATEWINVGHTWTCRIGTSSTIQTKVALIFYFLIQDEASFLHQFDESEQLRSFSGYSELLGNFTIAFDSNVSMEERSFLAERSLEYPDATNVKETMIAATEVDREHQTLRLPNRFIGTGEGNTKLIAVQLNVLMNSTVEVSFSTDDEEAVTGKMFEEILHRRSDAFIDKFESTFGLAAKVSFSVDFFSFDEVGPFSVENLTDNVIGEEVSPVRIIGLGYSGFYQYMGRYALSNMLGSIGFTSGYNRVQSRYSTKESQYGKHELLTSCPSRSTFPRGFLWDEGFHHLLIRKFDPELSLQIIFSWLNTMNVEGWIPREMILSKEDEMLVPSEFLLQKDSIANPPMFFYLIQRFLNDEKFMNTHREAVVGLYPRLRLWHTWLNLTQAGPRPGTYRWHGRNATTQLELNPKTLPSGLDDFPRATHPTDDEYHLDLRCWMATAAKTLEQLAELAGEHTDAVRYAADAQHLANLDLLNSLHWSEEAQRYCDYGLHSTHVELERQTDPKDAHRNPNIPPPPPPPKKRVTREPPRLGFVENTFGYLSLYPVMLQLLPHDSENLRIVLESIRSEKDLWSNYGLRSISTLSPYYKAHNTEHDPPYWRGAIWINVNYLMLSALKHYSSIAGPNQELAFQIYSELRNKLVSNVVREFKRTGYLWESYADDNGHGRGAHPFTGWSSLVLSTMAEQYD</sequence>
<dbReference type="InterPro" id="IPR004888">
    <property type="entry name" value="Glycoside_hydrolase_63"/>
</dbReference>
<feature type="compositionally biased region" description="Basic and acidic residues" evidence="13">
    <location>
        <begin position="642"/>
        <end position="651"/>
    </location>
</feature>
<evidence type="ECO:0000256" key="10">
    <source>
        <dbReference type="ARBA" id="ARBA00023295"/>
    </source>
</evidence>
<feature type="region of interest" description="Disordered" evidence="13">
    <location>
        <begin position="642"/>
        <end position="669"/>
    </location>
</feature>
<feature type="domain" description="Glycosyl hydrolase family 63 C-terminal" evidence="14">
    <location>
        <begin position="369"/>
        <end position="826"/>
    </location>
</feature>
<feature type="domain" description="Glycosyl hydrolase family 63 N-terminal" evidence="15">
    <location>
        <begin position="73"/>
        <end position="249"/>
    </location>
</feature>
<dbReference type="PANTHER" id="PTHR10412:SF11">
    <property type="entry name" value="MANNOSYL-OLIGOSACCHARIDE GLUCOSIDASE"/>
    <property type="match status" value="1"/>
</dbReference>
<dbReference type="InterPro" id="IPR031631">
    <property type="entry name" value="Glyco_hydro_63N"/>
</dbReference>
<reference evidence="17" key="1">
    <citation type="submission" date="2023-03" db="UniProtKB">
        <authorList>
            <consortium name="WormBaseParasite"/>
        </authorList>
    </citation>
    <scope>IDENTIFICATION</scope>
</reference>
<dbReference type="SUPFAM" id="SSF48208">
    <property type="entry name" value="Six-hairpin glycosidases"/>
    <property type="match status" value="1"/>
</dbReference>
<evidence type="ECO:0000256" key="2">
    <source>
        <dbReference type="ARBA" id="ARBA00010833"/>
    </source>
</evidence>
<keyword evidence="9" id="KW-0325">Glycoprotein</keyword>
<keyword evidence="6" id="KW-0735">Signal-anchor</keyword>
<name>A0A9J2PVT8_ASCLU</name>
<evidence type="ECO:0000259" key="15">
    <source>
        <dbReference type="Pfam" id="PF16923"/>
    </source>
</evidence>
<dbReference type="InterPro" id="IPR008928">
    <property type="entry name" value="6-hairpin_glycosidase_sf"/>
</dbReference>
<accession>A0A9J2PVT8</accession>
<dbReference type="Gene3D" id="1.50.10.10">
    <property type="match status" value="1"/>
</dbReference>
<dbReference type="GO" id="GO:0009311">
    <property type="term" value="P:oligosaccharide metabolic process"/>
    <property type="evidence" value="ECO:0007669"/>
    <property type="project" value="UniProtKB-UniRule"/>
</dbReference>
<dbReference type="InterPro" id="IPR031335">
    <property type="entry name" value="Glyco_hydro_63_C"/>
</dbReference>
<evidence type="ECO:0000256" key="3">
    <source>
        <dbReference type="ARBA" id="ARBA00022692"/>
    </source>
</evidence>
<dbReference type="AlphaFoldDB" id="A0A9J2PVT8"/>
<evidence type="ECO:0000256" key="4">
    <source>
        <dbReference type="ARBA" id="ARBA00022801"/>
    </source>
</evidence>
<evidence type="ECO:0000256" key="13">
    <source>
        <dbReference type="SAM" id="MobiDB-lite"/>
    </source>
</evidence>
<organism evidence="16 17">
    <name type="scientific">Ascaris lumbricoides</name>
    <name type="common">Giant roundworm</name>
    <dbReference type="NCBI Taxonomy" id="6252"/>
    <lineage>
        <taxon>Eukaryota</taxon>
        <taxon>Metazoa</taxon>
        <taxon>Ecdysozoa</taxon>
        <taxon>Nematoda</taxon>
        <taxon>Chromadorea</taxon>
        <taxon>Rhabditida</taxon>
        <taxon>Spirurina</taxon>
        <taxon>Ascaridomorpha</taxon>
        <taxon>Ascaridoidea</taxon>
        <taxon>Ascarididae</taxon>
        <taxon>Ascaris</taxon>
    </lineage>
</organism>
<keyword evidence="7 12" id="KW-1133">Transmembrane helix</keyword>
<evidence type="ECO:0000256" key="5">
    <source>
        <dbReference type="ARBA" id="ARBA00022824"/>
    </source>
</evidence>
<feature type="transmembrane region" description="Helical" evidence="12">
    <location>
        <begin position="23"/>
        <end position="45"/>
    </location>
</feature>
<dbReference type="Proteomes" id="UP000036681">
    <property type="component" value="Unplaced"/>
</dbReference>
<dbReference type="GO" id="GO:0005789">
    <property type="term" value="C:endoplasmic reticulum membrane"/>
    <property type="evidence" value="ECO:0007669"/>
    <property type="project" value="UniProtKB-SubCell"/>
</dbReference>
<evidence type="ECO:0000313" key="16">
    <source>
        <dbReference type="Proteomes" id="UP000036681"/>
    </source>
</evidence>
<comment type="catalytic activity">
    <reaction evidence="12">
        <text>N(4)-(alpha-D-Glc-(1-&gt;2)-alpha-D-Glc-(1-&gt;3)-alpha-D-Glc-(1-&gt;3)-alpha-D-Man-(1-&gt;2)-alpha-D-Man-(1-&gt;2)-alpha-D-Man-(1-&gt;3)-[alpha-D-Man-(1-&gt;2)-alpha-D-Man-(1-&gt;3)-[alpha-D-Man-(1-&gt;2)-alpha-D-Man-(1-&gt;6)]-alpha-D-Man-(1-&gt;6)]-beta-D-Man-(1-&gt;4)-beta-D-GlcNAc-(1-&gt;4)-beta-D-GlcNAc)-L-asparaginyl-[protein] + H2O = N(4)-(alpha-D-Glc-(1-&gt;3)-alpha-D-Glc-(1-&gt;3)-alpha-D-Man-(1-&gt;2)-alpha-D-Man-(1-&gt;2)-alpha-D-Man-(1-&gt;3)-[alpha-D-Man-(1-&gt;2)-alpha-D-Man-(1-&gt;3)-[alpha-D-Man-(1-&gt;2)-alpha-D-Man-(1-&gt;6)]-alpha-D-Man-(1-&gt;6)]-beta-D-Man-(1-&gt;4)-beta-D-GlcNAc-(1-&gt;4)-beta-D-GlcNAc)-L-asparaginyl-[protein] + beta-D-glucose</text>
        <dbReference type="Rhea" id="RHEA:55988"/>
        <dbReference type="Rhea" id="RHEA-COMP:12806"/>
        <dbReference type="Rhea" id="RHEA-COMP:14355"/>
        <dbReference type="ChEBI" id="CHEBI:15377"/>
        <dbReference type="ChEBI" id="CHEBI:15903"/>
        <dbReference type="ChEBI" id="CHEBI:59082"/>
        <dbReference type="ChEBI" id="CHEBI:132537"/>
        <dbReference type="EC" id="3.2.1.106"/>
    </reaction>
</comment>
<comment type="function">
    <text evidence="12">Cleaves the distal alpha 1,2-linked glucose residue from the Glc(3)Man(9)GlcNAc(2) oligosaccharide precursor.</text>
</comment>
<keyword evidence="4 12" id="KW-0378">Hydrolase</keyword>
<proteinExistence type="inferred from homology"/>
<keyword evidence="10 12" id="KW-0326">Glycosidase</keyword>
<comment type="similarity">
    <text evidence="2 12">Belongs to the glycosyl hydrolase 63 family.</text>
</comment>